<comment type="similarity">
    <text evidence="4">Belongs to the complex I LYR family. SDHAF1 subfamily.</text>
</comment>
<dbReference type="PANTHER" id="PTHR47046">
    <property type="entry name" value="SUCCINATE DEHYDROGENASE ASSEMBLY FACTOR 1, MITOCHONDRIAL"/>
    <property type="match status" value="1"/>
</dbReference>
<dbReference type="EMBL" id="JACTAM010000021">
    <property type="protein sequence ID" value="KAI2651394.1"/>
    <property type="molecule type" value="Genomic_DNA"/>
</dbReference>
<gene>
    <name evidence="6" type="ORF">H4Q32_019473</name>
</gene>
<dbReference type="InterPro" id="IPR052687">
    <property type="entry name" value="SDHAF1"/>
</dbReference>
<evidence type="ECO:0000256" key="1">
    <source>
        <dbReference type="ARBA" id="ARBA00004305"/>
    </source>
</evidence>
<evidence type="ECO:0000313" key="7">
    <source>
        <dbReference type="Proteomes" id="UP000830375"/>
    </source>
</evidence>
<comment type="caution">
    <text evidence="6">The sequence shown here is derived from an EMBL/GenBank/DDBJ whole genome shotgun (WGS) entry which is preliminary data.</text>
</comment>
<dbReference type="CDD" id="cd20268">
    <property type="entry name" value="Complex1_LYR_SDHAF1_LYRM8"/>
    <property type="match status" value="1"/>
</dbReference>
<dbReference type="PANTHER" id="PTHR47046:SF1">
    <property type="entry name" value="SUCCINATE DEHYDROGENASE ASSEMBLY FACTOR 1, MITOCHONDRIAL"/>
    <property type="match status" value="1"/>
</dbReference>
<name>A0ABQ8LL96_LABRO</name>
<evidence type="ECO:0000256" key="3">
    <source>
        <dbReference type="ARBA" id="ARBA00023186"/>
    </source>
</evidence>
<feature type="domain" description="Complex 1 LYR protein" evidence="5">
    <location>
        <begin position="9"/>
        <end position="56"/>
    </location>
</feature>
<keyword evidence="3" id="KW-0143">Chaperone</keyword>
<accession>A0ABQ8LL96</accession>
<sequence>MARHSKLQKQVLSLYRQFLRAAQDKPGFIPRIRDEFRANAAIKKTDVMHIEYLYRRENEKGMAEANGMTDAQLIQQLALLGWLKTDSVQCKELLTAVTGMQVAREILDRLSGQSKIDAYRRECIQSIANYVKKNPRASQRELNAEVEKNVLLFASRVQALDTGH</sequence>
<dbReference type="Proteomes" id="UP000830375">
    <property type="component" value="Unassembled WGS sequence"/>
</dbReference>
<reference evidence="6 7" key="1">
    <citation type="submission" date="2022-01" db="EMBL/GenBank/DDBJ databases">
        <title>A high-quality chromosome-level genome assembly of rohu carp, Labeo rohita.</title>
        <authorList>
            <person name="Arick M.A. II"/>
            <person name="Hsu C.-Y."/>
            <person name="Magbanua Z."/>
            <person name="Pechanova O."/>
            <person name="Grover C."/>
            <person name="Miller E."/>
            <person name="Thrash A."/>
            <person name="Ezzel L."/>
            <person name="Alam S."/>
            <person name="Benzie J."/>
            <person name="Hamilton M."/>
            <person name="Karsi A."/>
            <person name="Lawrence M.L."/>
            <person name="Peterson D.G."/>
        </authorList>
    </citation>
    <scope>NUCLEOTIDE SEQUENCE [LARGE SCALE GENOMIC DNA]</scope>
    <source>
        <strain evidence="7">BAU-BD-2019</strain>
        <tissue evidence="6">Blood</tissue>
    </source>
</reference>
<dbReference type="Pfam" id="PF05347">
    <property type="entry name" value="Complex1_LYR"/>
    <property type="match status" value="1"/>
</dbReference>
<comment type="subcellular location">
    <subcellularLocation>
        <location evidence="1">Mitochondrion matrix</location>
    </subcellularLocation>
</comment>
<evidence type="ECO:0000259" key="5">
    <source>
        <dbReference type="Pfam" id="PF05347"/>
    </source>
</evidence>
<evidence type="ECO:0000313" key="6">
    <source>
        <dbReference type="EMBL" id="KAI2651394.1"/>
    </source>
</evidence>
<dbReference type="InterPro" id="IPR045295">
    <property type="entry name" value="Complex1_LYR_SDHAF1_LYRM8"/>
</dbReference>
<dbReference type="InterPro" id="IPR008011">
    <property type="entry name" value="Complex1_LYR_dom"/>
</dbReference>
<protein>
    <submittedName>
        <fullName evidence="6">Succinate dehydrogenase assembly factor 1, mitochondrial</fullName>
    </submittedName>
</protein>
<evidence type="ECO:0000256" key="2">
    <source>
        <dbReference type="ARBA" id="ARBA00023128"/>
    </source>
</evidence>
<organism evidence="6 7">
    <name type="scientific">Labeo rohita</name>
    <name type="common">Indian major carp</name>
    <name type="synonym">Cyprinus rohita</name>
    <dbReference type="NCBI Taxonomy" id="84645"/>
    <lineage>
        <taxon>Eukaryota</taxon>
        <taxon>Metazoa</taxon>
        <taxon>Chordata</taxon>
        <taxon>Craniata</taxon>
        <taxon>Vertebrata</taxon>
        <taxon>Euteleostomi</taxon>
        <taxon>Actinopterygii</taxon>
        <taxon>Neopterygii</taxon>
        <taxon>Teleostei</taxon>
        <taxon>Ostariophysi</taxon>
        <taxon>Cypriniformes</taxon>
        <taxon>Cyprinidae</taxon>
        <taxon>Labeoninae</taxon>
        <taxon>Labeonini</taxon>
        <taxon>Labeo</taxon>
    </lineage>
</organism>
<evidence type="ECO:0000256" key="4">
    <source>
        <dbReference type="ARBA" id="ARBA00025715"/>
    </source>
</evidence>
<proteinExistence type="inferred from homology"/>
<keyword evidence="7" id="KW-1185">Reference proteome</keyword>
<keyword evidence="2" id="KW-0496">Mitochondrion</keyword>